<proteinExistence type="predicted"/>
<evidence type="ECO:0000313" key="2">
    <source>
        <dbReference type="EMBL" id="MEB3428904.1"/>
    </source>
</evidence>
<dbReference type="Proteomes" id="UP001357733">
    <property type="component" value="Unassembled WGS sequence"/>
</dbReference>
<comment type="caution">
    <text evidence="1">The sequence shown here is derived from an EMBL/GenBank/DDBJ whole genome shotgun (WGS) entry which is preliminary data.</text>
</comment>
<dbReference type="EMBL" id="JAYKOT010000003">
    <property type="protein sequence ID" value="MEB3430256.1"/>
    <property type="molecule type" value="Genomic_DNA"/>
</dbReference>
<evidence type="ECO:0000313" key="4">
    <source>
        <dbReference type="Proteomes" id="UP001357733"/>
    </source>
</evidence>
<keyword evidence="4" id="KW-1185">Reference proteome</keyword>
<evidence type="ECO:0000313" key="3">
    <source>
        <dbReference type="EMBL" id="MEB3430256.1"/>
    </source>
</evidence>
<evidence type="ECO:0000313" key="1">
    <source>
        <dbReference type="EMBL" id="MEB3428858.1"/>
    </source>
</evidence>
<sequence length="181" mass="21110">MIKQDGKNYYAFGETMKLCGISESRLNHIVKVYIPKGSLKVPGLDHLKRHYFSEDMVQEVSRISKLIDYNKVADKKIEIIKKKKDYNLGDYRDYSIEGCLNLIEAVTLLAKEDYIRSYGELMYGNLNPRLKEFFERTVKDCEDFFRHGFITEFVGNIGDEIIEDLQAKAYARYGRGFKVGY</sequence>
<name>A0AAW9MMU3_9FIRM</name>
<dbReference type="EMBL" id="JAYKOT010000003">
    <property type="protein sequence ID" value="MEB3428904.1"/>
    <property type="molecule type" value="Genomic_DNA"/>
</dbReference>
<dbReference type="AlphaFoldDB" id="A0AAW9MMU3"/>
<accession>A0AAW9MMU3</accession>
<organism evidence="1 4">
    <name type="scientific">Citroniella saccharovorans</name>
    <dbReference type="NCBI Taxonomy" id="2053367"/>
    <lineage>
        <taxon>Bacteria</taxon>
        <taxon>Bacillati</taxon>
        <taxon>Bacillota</taxon>
        <taxon>Tissierellia</taxon>
        <taxon>Tissierellales</taxon>
        <taxon>Peptoniphilaceae</taxon>
        <taxon>Citroniella</taxon>
    </lineage>
</organism>
<dbReference type="RefSeq" id="WP_324618915.1">
    <property type="nucleotide sequence ID" value="NZ_JAYKOT010000002.1"/>
</dbReference>
<reference evidence="1 4" key="1">
    <citation type="submission" date="2024-01" db="EMBL/GenBank/DDBJ databases">
        <title>Complete genome sequence of Citroniella saccharovorans strain M6.X9, isolated from human fecal sample.</title>
        <authorList>
            <person name="Cheng G."/>
            <person name="Westerholm M."/>
            <person name="Schnurer A."/>
        </authorList>
    </citation>
    <scope>NUCLEOTIDE SEQUENCE [LARGE SCALE GENOMIC DNA]</scope>
    <source>
        <strain evidence="1 4">DSM 29873</strain>
    </source>
</reference>
<dbReference type="EMBL" id="JAYKOT010000002">
    <property type="protein sequence ID" value="MEB3428858.1"/>
    <property type="molecule type" value="Genomic_DNA"/>
</dbReference>
<protein>
    <submittedName>
        <fullName evidence="1">Uncharacterized protein</fullName>
    </submittedName>
</protein>
<gene>
    <name evidence="1" type="ORF">VLK81_02265</name>
    <name evidence="2" type="ORF">VLK81_02505</name>
    <name evidence="3" type="ORF">VLK81_09695</name>
</gene>